<evidence type="ECO:0000259" key="2">
    <source>
        <dbReference type="Pfam" id="PF10988"/>
    </source>
</evidence>
<name>A0ABU9C6T2_9BURK</name>
<dbReference type="InterPro" id="IPR006311">
    <property type="entry name" value="TAT_signal"/>
</dbReference>
<evidence type="ECO:0000313" key="3">
    <source>
        <dbReference type="EMBL" id="MEK8045975.1"/>
    </source>
</evidence>
<dbReference type="RefSeq" id="WP_341398255.1">
    <property type="nucleotide sequence ID" value="NZ_JBBUTI010000004.1"/>
</dbReference>
<dbReference type="Gene3D" id="2.160.20.120">
    <property type="match status" value="1"/>
</dbReference>
<feature type="domain" description="Putative auto-transporter adhesin head GIN" evidence="2">
    <location>
        <begin position="56"/>
        <end position="238"/>
    </location>
</feature>
<dbReference type="Proteomes" id="UP001379945">
    <property type="component" value="Unassembled WGS sequence"/>
</dbReference>
<evidence type="ECO:0000256" key="1">
    <source>
        <dbReference type="SAM" id="SignalP"/>
    </source>
</evidence>
<proteinExistence type="predicted"/>
<protein>
    <submittedName>
        <fullName evidence="3">Head GIN domain-containing protein</fullName>
    </submittedName>
</protein>
<dbReference type="PANTHER" id="PTHR39200:SF1">
    <property type="entry name" value="AUTO-TRANSPORTER ADHESIN HEAD GIN DOMAIN-CONTAINING PROTEIN-RELATED"/>
    <property type="match status" value="1"/>
</dbReference>
<reference evidence="3 4" key="1">
    <citation type="submission" date="2024-04" db="EMBL/GenBank/DDBJ databases">
        <title>Novel species of the genus Ideonella isolated from streams.</title>
        <authorList>
            <person name="Lu H."/>
        </authorList>
    </citation>
    <scope>NUCLEOTIDE SEQUENCE [LARGE SCALE GENOMIC DNA]</scope>
    <source>
        <strain evidence="3 4">LYT19W</strain>
    </source>
</reference>
<accession>A0ABU9C6T2</accession>
<feature type="signal peptide" evidence="1">
    <location>
        <begin position="1"/>
        <end position="26"/>
    </location>
</feature>
<sequence length="255" mass="26301">MHPRRTWLIATTLTAGLALLAPTAQAADGWNWSWTSGPRVEGSGKVVEQARTVTGFQRLRLEGPFNVIAQPSAAASVMVRADDNLQALVTTEVVDGDVLVVRPTSNQSFNSRSPITVTVGFQVLKSASIKGSGDLTVNDLTGERFEMGISGAGDARLARASLKQLKVSIAGSGDVTAQGTADSAEYNIAGSGDVHADKMLAAQAKVSIAGSGDAAVHATEALNVSIAGSGDVRYAGQPKQLKKSVAGSGSIDPMR</sequence>
<evidence type="ECO:0000313" key="4">
    <source>
        <dbReference type="Proteomes" id="UP001379945"/>
    </source>
</evidence>
<keyword evidence="4" id="KW-1185">Reference proteome</keyword>
<gene>
    <name evidence="3" type="ORF">AACH00_06415</name>
</gene>
<keyword evidence="1" id="KW-0732">Signal</keyword>
<organism evidence="3 4">
    <name type="scientific">Ideonella margarita</name>
    <dbReference type="NCBI Taxonomy" id="2984191"/>
    <lineage>
        <taxon>Bacteria</taxon>
        <taxon>Pseudomonadati</taxon>
        <taxon>Pseudomonadota</taxon>
        <taxon>Betaproteobacteria</taxon>
        <taxon>Burkholderiales</taxon>
        <taxon>Sphaerotilaceae</taxon>
        <taxon>Ideonella</taxon>
    </lineage>
</organism>
<dbReference type="Pfam" id="PF10988">
    <property type="entry name" value="DUF2807"/>
    <property type="match status" value="1"/>
</dbReference>
<comment type="caution">
    <text evidence="3">The sequence shown here is derived from an EMBL/GenBank/DDBJ whole genome shotgun (WGS) entry which is preliminary data.</text>
</comment>
<dbReference type="EMBL" id="JBBUTI010000004">
    <property type="protein sequence ID" value="MEK8045975.1"/>
    <property type="molecule type" value="Genomic_DNA"/>
</dbReference>
<dbReference type="PANTHER" id="PTHR39200">
    <property type="entry name" value="HYPOTHETICAL EXPORTED PROTEIN"/>
    <property type="match status" value="1"/>
</dbReference>
<feature type="chain" id="PRO_5047260608" evidence="1">
    <location>
        <begin position="27"/>
        <end position="255"/>
    </location>
</feature>
<dbReference type="PROSITE" id="PS51318">
    <property type="entry name" value="TAT"/>
    <property type="match status" value="1"/>
</dbReference>
<dbReference type="InterPro" id="IPR021255">
    <property type="entry name" value="DUF2807"/>
</dbReference>